<evidence type="ECO:0000313" key="5">
    <source>
        <dbReference type="EMBL" id="PSS14708.1"/>
    </source>
</evidence>
<evidence type="ECO:0000259" key="3">
    <source>
        <dbReference type="Pfam" id="PF05605"/>
    </source>
</evidence>
<reference evidence="6" key="2">
    <citation type="journal article" date="2018" name="BMC Genomics">
        <title>A manually annotated Actinidia chinensis var. chinensis (kiwifruit) genome highlights the challenges associated with draft genomes and gene prediction in plants.</title>
        <authorList>
            <person name="Pilkington S.M."/>
            <person name="Crowhurst R."/>
            <person name="Hilario E."/>
            <person name="Nardozza S."/>
            <person name="Fraser L."/>
            <person name="Peng Y."/>
            <person name="Gunaseelan K."/>
            <person name="Simpson R."/>
            <person name="Tahir J."/>
            <person name="Deroles S.C."/>
            <person name="Templeton K."/>
            <person name="Luo Z."/>
            <person name="Davy M."/>
            <person name="Cheng C."/>
            <person name="McNeilage M."/>
            <person name="Scaglione D."/>
            <person name="Liu Y."/>
            <person name="Zhang Q."/>
            <person name="Datson P."/>
            <person name="De Silva N."/>
            <person name="Gardiner S.E."/>
            <person name="Bassett H."/>
            <person name="Chagne D."/>
            <person name="McCallum J."/>
            <person name="Dzierzon H."/>
            <person name="Deng C."/>
            <person name="Wang Y.Y."/>
            <person name="Barron L."/>
            <person name="Manako K."/>
            <person name="Bowen J."/>
            <person name="Foster T.M."/>
            <person name="Erridge Z.A."/>
            <person name="Tiffin H."/>
            <person name="Waite C.N."/>
            <person name="Davies K.M."/>
            <person name="Grierson E.P."/>
            <person name="Laing W.A."/>
            <person name="Kirk R."/>
            <person name="Chen X."/>
            <person name="Wood M."/>
            <person name="Montefiori M."/>
            <person name="Brummell D.A."/>
            <person name="Schwinn K.E."/>
            <person name="Catanach A."/>
            <person name="Fullerton C."/>
            <person name="Li D."/>
            <person name="Meiyalaghan S."/>
            <person name="Nieuwenhuizen N."/>
            <person name="Read N."/>
            <person name="Prakash R."/>
            <person name="Hunter D."/>
            <person name="Zhang H."/>
            <person name="McKenzie M."/>
            <person name="Knabel M."/>
            <person name="Harris A."/>
            <person name="Allan A.C."/>
            <person name="Gleave A."/>
            <person name="Chen A."/>
            <person name="Janssen B.J."/>
            <person name="Plunkett B."/>
            <person name="Ampomah-Dwamena C."/>
            <person name="Voogd C."/>
            <person name="Leif D."/>
            <person name="Lafferty D."/>
            <person name="Souleyre E.J.F."/>
            <person name="Varkonyi-Gasic E."/>
            <person name="Gambi F."/>
            <person name="Hanley J."/>
            <person name="Yao J.L."/>
            <person name="Cheung J."/>
            <person name="David K.M."/>
            <person name="Warren B."/>
            <person name="Marsh K."/>
            <person name="Snowden K.C."/>
            <person name="Lin-Wang K."/>
            <person name="Brian L."/>
            <person name="Martinez-Sanchez M."/>
            <person name="Wang M."/>
            <person name="Ileperuma N."/>
            <person name="Macnee N."/>
            <person name="Campin R."/>
            <person name="McAtee P."/>
            <person name="Drummond R.S.M."/>
            <person name="Espley R.V."/>
            <person name="Ireland H.S."/>
            <person name="Wu R."/>
            <person name="Atkinson R.G."/>
            <person name="Karunairetnam S."/>
            <person name="Bulley S."/>
            <person name="Chunkath S."/>
            <person name="Hanley Z."/>
            <person name="Storey R."/>
            <person name="Thrimawithana A.H."/>
            <person name="Thomson S."/>
            <person name="David C."/>
            <person name="Testolin R."/>
            <person name="Huang H."/>
            <person name="Hellens R.P."/>
            <person name="Schaffer R.J."/>
        </authorList>
    </citation>
    <scope>NUCLEOTIDE SEQUENCE [LARGE SCALE GENOMIC DNA]</scope>
    <source>
        <strain evidence="6">cv. Red5</strain>
    </source>
</reference>
<keyword evidence="6" id="KW-1185">Reference proteome</keyword>
<dbReference type="Pfam" id="PF14571">
    <property type="entry name" value="Di19_C"/>
    <property type="match status" value="1"/>
</dbReference>
<proteinExistence type="inferred from homology"/>
<feature type="domain" description="Di19 C-terminal" evidence="4">
    <location>
        <begin position="111"/>
        <end position="209"/>
    </location>
</feature>
<gene>
    <name evidence="5" type="ORF">CEY00_Acc15275</name>
</gene>
<dbReference type="InParanoid" id="A0A2R6QUB3"/>
<dbReference type="EMBL" id="NKQK01000013">
    <property type="protein sequence ID" value="PSS14708.1"/>
    <property type="molecule type" value="Genomic_DNA"/>
</dbReference>
<evidence type="ECO:0000256" key="2">
    <source>
        <dbReference type="SAM" id="MobiDB-lite"/>
    </source>
</evidence>
<dbReference type="AlphaFoldDB" id="A0A2R6QUB3"/>
<reference evidence="5 6" key="1">
    <citation type="submission" date="2017-07" db="EMBL/GenBank/DDBJ databases">
        <title>An improved, manually edited Actinidia chinensis var. chinensis (kiwifruit) genome highlights the challenges associated with draft genomes and gene prediction in plants.</title>
        <authorList>
            <person name="Pilkington S."/>
            <person name="Crowhurst R."/>
            <person name="Hilario E."/>
            <person name="Nardozza S."/>
            <person name="Fraser L."/>
            <person name="Peng Y."/>
            <person name="Gunaseelan K."/>
            <person name="Simpson R."/>
            <person name="Tahir J."/>
            <person name="Deroles S."/>
            <person name="Templeton K."/>
            <person name="Luo Z."/>
            <person name="Davy M."/>
            <person name="Cheng C."/>
            <person name="Mcneilage M."/>
            <person name="Scaglione D."/>
            <person name="Liu Y."/>
            <person name="Zhang Q."/>
            <person name="Datson P."/>
            <person name="De Silva N."/>
            <person name="Gardiner S."/>
            <person name="Bassett H."/>
            <person name="Chagne D."/>
            <person name="Mccallum J."/>
            <person name="Dzierzon H."/>
            <person name="Deng C."/>
            <person name="Wang Y.-Y."/>
            <person name="Barron N."/>
            <person name="Manako K."/>
            <person name="Bowen J."/>
            <person name="Foster T."/>
            <person name="Erridge Z."/>
            <person name="Tiffin H."/>
            <person name="Waite C."/>
            <person name="Davies K."/>
            <person name="Grierson E."/>
            <person name="Laing W."/>
            <person name="Kirk R."/>
            <person name="Chen X."/>
            <person name="Wood M."/>
            <person name="Montefiori M."/>
            <person name="Brummell D."/>
            <person name="Schwinn K."/>
            <person name="Catanach A."/>
            <person name="Fullerton C."/>
            <person name="Li D."/>
            <person name="Meiyalaghan S."/>
            <person name="Nieuwenhuizen N."/>
            <person name="Read N."/>
            <person name="Prakash R."/>
            <person name="Hunter D."/>
            <person name="Zhang H."/>
            <person name="Mckenzie M."/>
            <person name="Knabel M."/>
            <person name="Harris A."/>
            <person name="Allan A."/>
            <person name="Chen A."/>
            <person name="Janssen B."/>
            <person name="Plunkett B."/>
            <person name="Dwamena C."/>
            <person name="Voogd C."/>
            <person name="Leif D."/>
            <person name="Lafferty D."/>
            <person name="Souleyre E."/>
            <person name="Varkonyi-Gasic E."/>
            <person name="Gambi F."/>
            <person name="Hanley J."/>
            <person name="Yao J.-L."/>
            <person name="Cheung J."/>
            <person name="David K."/>
            <person name="Warren B."/>
            <person name="Marsh K."/>
            <person name="Snowden K."/>
            <person name="Lin-Wang K."/>
            <person name="Brian L."/>
            <person name="Martinez-Sanchez M."/>
            <person name="Wang M."/>
            <person name="Ileperuma N."/>
            <person name="Macnee N."/>
            <person name="Campin R."/>
            <person name="Mcatee P."/>
            <person name="Drummond R."/>
            <person name="Espley R."/>
            <person name="Ireland H."/>
            <person name="Wu R."/>
            <person name="Atkinson R."/>
            <person name="Karunairetnam S."/>
            <person name="Bulley S."/>
            <person name="Chunkath S."/>
            <person name="Hanley Z."/>
            <person name="Storey R."/>
            <person name="Thrimawithana A."/>
            <person name="Thomson S."/>
            <person name="David C."/>
            <person name="Testolin R."/>
        </authorList>
    </citation>
    <scope>NUCLEOTIDE SEQUENCE [LARGE SCALE GENOMIC DNA]</scope>
    <source>
        <strain evidence="6">cv. Red5</strain>
        <tissue evidence="5">Young leaf</tissue>
    </source>
</reference>
<dbReference type="Pfam" id="PF05605">
    <property type="entry name" value="zf-Di19"/>
    <property type="match status" value="1"/>
</dbReference>
<comment type="caution">
    <text evidence="5">The sequence shown here is derived from an EMBL/GenBank/DDBJ whole genome shotgun (WGS) entry which is preliminary data.</text>
</comment>
<dbReference type="STRING" id="1590841.A0A2R6QUB3"/>
<dbReference type="InterPro" id="IPR033347">
    <property type="entry name" value="Di19"/>
</dbReference>
<dbReference type="InterPro" id="IPR008598">
    <property type="entry name" value="Di19_Zn-bd"/>
</dbReference>
<comment type="similarity">
    <text evidence="1">Belongs to the Di19 family.</text>
</comment>
<dbReference type="PANTHER" id="PTHR31875:SF25">
    <property type="entry name" value="PROTEIN DEHYDRATION-INDUCED 19 HOMOLOG 2"/>
    <property type="match status" value="1"/>
</dbReference>
<evidence type="ECO:0000259" key="4">
    <source>
        <dbReference type="Pfam" id="PF14571"/>
    </source>
</evidence>
<organism evidence="5 6">
    <name type="scientific">Actinidia chinensis var. chinensis</name>
    <name type="common">Chinese soft-hair kiwi</name>
    <dbReference type="NCBI Taxonomy" id="1590841"/>
    <lineage>
        <taxon>Eukaryota</taxon>
        <taxon>Viridiplantae</taxon>
        <taxon>Streptophyta</taxon>
        <taxon>Embryophyta</taxon>
        <taxon>Tracheophyta</taxon>
        <taxon>Spermatophyta</taxon>
        <taxon>Magnoliopsida</taxon>
        <taxon>eudicotyledons</taxon>
        <taxon>Gunneridae</taxon>
        <taxon>Pentapetalae</taxon>
        <taxon>asterids</taxon>
        <taxon>Ericales</taxon>
        <taxon>Actinidiaceae</taxon>
        <taxon>Actinidia</taxon>
    </lineage>
</organism>
<sequence>MDDDTRYFDLSNSLKYAMDHHIDIEEESEDEDDLKPEYVCPFCLDDFDLVGFCCHIDDAHPIDAKSGICPICDKKVGINMAVHINTQHGNILKALYKKKLRIGGSYSTLCLSRKSSLDEHLERFVEDSDVSSSDIAADPLLSSFIYNPPPADEPESPQSSFTTVAKLAEKSSDKSMLERTIHPSPLSNKDQEENARRCEFVQGLLYSTILEDDL</sequence>
<feature type="region of interest" description="Disordered" evidence="2">
    <location>
        <begin position="170"/>
        <end position="193"/>
    </location>
</feature>
<evidence type="ECO:0000313" key="6">
    <source>
        <dbReference type="Proteomes" id="UP000241394"/>
    </source>
</evidence>
<dbReference type="OrthoDB" id="6270329at2759"/>
<dbReference type="InterPro" id="IPR027935">
    <property type="entry name" value="Di19_C"/>
</dbReference>
<protein>
    <submittedName>
        <fullName evidence="5">Protein DEHYDRATION-INDUCED 19 like</fullName>
    </submittedName>
</protein>
<accession>A0A2R6QUB3</accession>
<feature type="domain" description="Di19 zinc-binding" evidence="3">
    <location>
        <begin position="37"/>
        <end position="89"/>
    </location>
</feature>
<feature type="compositionally biased region" description="Basic and acidic residues" evidence="2">
    <location>
        <begin position="170"/>
        <end position="181"/>
    </location>
</feature>
<dbReference type="Gramene" id="PSS14708">
    <property type="protein sequence ID" value="PSS14708"/>
    <property type="gene ID" value="CEY00_Acc15275"/>
</dbReference>
<dbReference type="OMA" id="MAVHINT"/>
<name>A0A2R6QUB3_ACTCC</name>
<dbReference type="PANTHER" id="PTHR31875">
    <property type="entry name" value="PROTEIN DEHYDRATION-INDUCED 19"/>
    <property type="match status" value="1"/>
</dbReference>
<evidence type="ECO:0000256" key="1">
    <source>
        <dbReference type="ARBA" id="ARBA00007109"/>
    </source>
</evidence>
<dbReference type="Proteomes" id="UP000241394">
    <property type="component" value="Chromosome LG13"/>
</dbReference>